<evidence type="ECO:0000256" key="1">
    <source>
        <dbReference type="SAM" id="SignalP"/>
    </source>
</evidence>
<comment type="caution">
    <text evidence="2">The sequence shown here is derived from an EMBL/GenBank/DDBJ whole genome shotgun (WGS) entry which is preliminary data.</text>
</comment>
<accession>A0A8S1RFI3</accession>
<dbReference type="AlphaFoldDB" id="A0A8S1RFI3"/>
<feature type="chain" id="PRO_5035799404" description="Transmembrane protein" evidence="1">
    <location>
        <begin position="18"/>
        <end position="698"/>
    </location>
</feature>
<protein>
    <recommendedName>
        <fullName evidence="4">Transmembrane protein</fullName>
    </recommendedName>
</protein>
<sequence>MFLFILLYLIESRQIESCKQNMDSFQIKGIHFCVSDHQQAKEARNQVLQDSVSQNKVKAIVQEIESLENQNPFWYSDLAIYLNIDEIHITGGLIDHSQNVSIVNQQIRITKHVYFKNLINKELMITNIFTSSPLLKVDFEKIVLPSNSTTQKTRVCTVIYEQTLSDIRSKTFEIWLAVEIAYFLRVPVKLIVYDKHLMCQTKLLGQCNIQGQHSTIEFNNLGIYQQYTKIFSFYNPNPVKIDVSYKQNEKKKNQIRVLLVNRDDIKSASKRKFSFEIQPFQRIELKVIINTNYYEILANSKLTFRSQYEIIEIDVTYSVQKGSVNYYPSVLTLDPGMTTKVQQFDIYVRSTFTQQIQLLQVENQQIKHQNLSLLTMATNIASNSRSDVLHIDYMGKQNFYSDSKYHKQQAKELLNSFGKNKIMIQTDVLQDSEILINYRSNQKFNEQILKKIIKQDPKILISQQTVIISEKPSILIIIVSILNMLYIATLLRNNVKKSKELKIVIEGNLIQEQIDFQSIFKIQESIQLQSKSETNEGVSDKADEIQDIIIPEDIMSKENIIYTNLQSQIDESSSHFSQGESLDEDQISEYQEKVVEQRKVSNQKIFNLFQRVEFTIPTQITMNTQSSQECWDTKDPIFLPQDSDEEMLDKNSVQRLESMLNQIQHKLPQFEQSTLKVPLKWNENNQINPYFPKPPPGI</sequence>
<dbReference type="PANTHER" id="PTHR22050:SF0">
    <property type="entry name" value="TRANSMEMBRANE PROTEIN 131 HOMOLOG"/>
    <property type="match status" value="1"/>
</dbReference>
<name>A0A8S1RFI3_9CILI</name>
<feature type="signal peptide" evidence="1">
    <location>
        <begin position="1"/>
        <end position="17"/>
    </location>
</feature>
<reference evidence="2" key="1">
    <citation type="submission" date="2021-01" db="EMBL/GenBank/DDBJ databases">
        <authorList>
            <consortium name="Genoscope - CEA"/>
            <person name="William W."/>
        </authorList>
    </citation>
    <scope>NUCLEOTIDE SEQUENCE</scope>
</reference>
<evidence type="ECO:0008006" key="4">
    <source>
        <dbReference type="Google" id="ProtNLM"/>
    </source>
</evidence>
<dbReference type="PANTHER" id="PTHR22050">
    <property type="entry name" value="RW1 PROTEIN HOMOLOG"/>
    <property type="match status" value="1"/>
</dbReference>
<keyword evidence="1" id="KW-0732">Signal</keyword>
<organism evidence="2 3">
    <name type="scientific">Paramecium sonneborni</name>
    <dbReference type="NCBI Taxonomy" id="65129"/>
    <lineage>
        <taxon>Eukaryota</taxon>
        <taxon>Sar</taxon>
        <taxon>Alveolata</taxon>
        <taxon>Ciliophora</taxon>
        <taxon>Intramacronucleata</taxon>
        <taxon>Oligohymenophorea</taxon>
        <taxon>Peniculida</taxon>
        <taxon>Parameciidae</taxon>
        <taxon>Paramecium</taxon>
    </lineage>
</organism>
<keyword evidence="3" id="KW-1185">Reference proteome</keyword>
<proteinExistence type="predicted"/>
<dbReference type="OrthoDB" id="288129at2759"/>
<dbReference type="GO" id="GO:0016020">
    <property type="term" value="C:membrane"/>
    <property type="evidence" value="ECO:0007669"/>
    <property type="project" value="TreeGrafter"/>
</dbReference>
<dbReference type="Proteomes" id="UP000692954">
    <property type="component" value="Unassembled WGS sequence"/>
</dbReference>
<evidence type="ECO:0000313" key="2">
    <source>
        <dbReference type="EMBL" id="CAD8126004.1"/>
    </source>
</evidence>
<dbReference type="InterPro" id="IPR039877">
    <property type="entry name" value="TMEM131-like"/>
</dbReference>
<evidence type="ECO:0000313" key="3">
    <source>
        <dbReference type="Proteomes" id="UP000692954"/>
    </source>
</evidence>
<gene>
    <name evidence="2" type="ORF">PSON_ATCC_30995.1.T1640026</name>
</gene>
<dbReference type="EMBL" id="CAJJDN010000164">
    <property type="protein sequence ID" value="CAD8126004.1"/>
    <property type="molecule type" value="Genomic_DNA"/>
</dbReference>